<feature type="region of interest" description="Disordered" evidence="1">
    <location>
        <begin position="58"/>
        <end position="88"/>
    </location>
</feature>
<evidence type="ECO:0000256" key="1">
    <source>
        <dbReference type="SAM" id="MobiDB-lite"/>
    </source>
</evidence>
<feature type="compositionally biased region" description="Basic and acidic residues" evidence="1">
    <location>
        <begin position="75"/>
        <end position="84"/>
    </location>
</feature>
<dbReference type="InterPro" id="IPR016787">
    <property type="entry name" value="UCP021328"/>
</dbReference>
<gene>
    <name evidence="2" type="ORF">LVJ94_27495</name>
</gene>
<evidence type="ECO:0000313" key="2">
    <source>
        <dbReference type="EMBL" id="WXB00656.1"/>
    </source>
</evidence>
<proteinExistence type="predicted"/>
<dbReference type="RefSeq" id="WP_394830258.1">
    <property type="nucleotide sequence ID" value="NZ_CP089929.1"/>
</dbReference>
<dbReference type="Proteomes" id="UP001374803">
    <property type="component" value="Chromosome"/>
</dbReference>
<accession>A0ABZ2KUE6</accession>
<keyword evidence="3" id="KW-1185">Reference proteome</keyword>
<sequence>MRGSFTVFYEAPFWVGVAESEDDGGLAVARVVFGAEPTGAELREWALYGYRRMQFGHGAGPSEVANKQPRNPKRAQREAARASAERGISTRAQDALKAAFEANAVEREVLSREARLREAERRWELRVARRKEKHRGH</sequence>
<dbReference type="EMBL" id="CP089983">
    <property type="protein sequence ID" value="WXB00656.1"/>
    <property type="molecule type" value="Genomic_DNA"/>
</dbReference>
<protein>
    <submittedName>
        <fullName evidence="2">YjdF family protein</fullName>
    </submittedName>
</protein>
<name>A0ABZ2KUE6_9BACT</name>
<reference evidence="2" key="1">
    <citation type="submission" date="2021-12" db="EMBL/GenBank/DDBJ databases">
        <title>Discovery of the Pendulisporaceae a myxobacterial family with distinct sporulation behavior and unique specialized metabolism.</title>
        <authorList>
            <person name="Garcia R."/>
            <person name="Popoff A."/>
            <person name="Bader C.D."/>
            <person name="Loehr J."/>
            <person name="Walesch S."/>
            <person name="Walt C."/>
            <person name="Boldt J."/>
            <person name="Bunk B."/>
            <person name="Haeckl F.J.F.P.J."/>
            <person name="Gunesch A.P."/>
            <person name="Birkelbach J."/>
            <person name="Nuebel U."/>
            <person name="Pietschmann T."/>
            <person name="Bach T."/>
            <person name="Mueller R."/>
        </authorList>
    </citation>
    <scope>NUCLEOTIDE SEQUENCE</scope>
    <source>
        <strain evidence="2">MSr11367</strain>
    </source>
</reference>
<evidence type="ECO:0000313" key="3">
    <source>
        <dbReference type="Proteomes" id="UP001374803"/>
    </source>
</evidence>
<dbReference type="PIRSF" id="PIRSF021328">
    <property type="entry name" value="UCP021328"/>
    <property type="match status" value="1"/>
</dbReference>
<dbReference type="Pfam" id="PF11208">
    <property type="entry name" value="DUF2992"/>
    <property type="match status" value="1"/>
</dbReference>
<organism evidence="2 3">
    <name type="scientific">Pendulispora rubella</name>
    <dbReference type="NCBI Taxonomy" id="2741070"/>
    <lineage>
        <taxon>Bacteria</taxon>
        <taxon>Pseudomonadati</taxon>
        <taxon>Myxococcota</taxon>
        <taxon>Myxococcia</taxon>
        <taxon>Myxococcales</taxon>
        <taxon>Sorangiineae</taxon>
        <taxon>Pendulisporaceae</taxon>
        <taxon>Pendulispora</taxon>
    </lineage>
</organism>